<organism evidence="2 3">
    <name type="scientific">Tanacetum coccineum</name>
    <dbReference type="NCBI Taxonomy" id="301880"/>
    <lineage>
        <taxon>Eukaryota</taxon>
        <taxon>Viridiplantae</taxon>
        <taxon>Streptophyta</taxon>
        <taxon>Embryophyta</taxon>
        <taxon>Tracheophyta</taxon>
        <taxon>Spermatophyta</taxon>
        <taxon>Magnoliopsida</taxon>
        <taxon>eudicotyledons</taxon>
        <taxon>Gunneridae</taxon>
        <taxon>Pentapetalae</taxon>
        <taxon>asterids</taxon>
        <taxon>campanulids</taxon>
        <taxon>Asterales</taxon>
        <taxon>Asteraceae</taxon>
        <taxon>Asteroideae</taxon>
        <taxon>Anthemideae</taxon>
        <taxon>Anthemidinae</taxon>
        <taxon>Tanacetum</taxon>
    </lineage>
</organism>
<dbReference type="Proteomes" id="UP001151760">
    <property type="component" value="Unassembled WGS sequence"/>
</dbReference>
<proteinExistence type="predicted"/>
<sequence>MTTDAQLQALIDQGVAAALAERDASRSRDGDNSHGFQRTSEEASAYSRESLTLILEVPAYKISKAPEGVVWPDPMVRKDGNLFSLSATGITNSGKYASCTLQWSALTWAKSKAESEYWNLQVGEEAKVGKVFRVSSDMILAVLSIKASSMPRAIEFATELMEQKDAHCS</sequence>
<gene>
    <name evidence="2" type="ORF">Tco_1112590</name>
</gene>
<accession>A0ABQ5IS45</accession>
<feature type="region of interest" description="Disordered" evidence="1">
    <location>
        <begin position="21"/>
        <end position="43"/>
    </location>
</feature>
<feature type="compositionally biased region" description="Basic and acidic residues" evidence="1">
    <location>
        <begin position="21"/>
        <end position="32"/>
    </location>
</feature>
<reference evidence="2" key="2">
    <citation type="submission" date="2022-01" db="EMBL/GenBank/DDBJ databases">
        <authorList>
            <person name="Yamashiro T."/>
            <person name="Shiraishi A."/>
            <person name="Satake H."/>
            <person name="Nakayama K."/>
        </authorList>
    </citation>
    <scope>NUCLEOTIDE SEQUENCE</scope>
</reference>
<protein>
    <submittedName>
        <fullName evidence="2">Uncharacterized protein</fullName>
    </submittedName>
</protein>
<evidence type="ECO:0000313" key="3">
    <source>
        <dbReference type="Proteomes" id="UP001151760"/>
    </source>
</evidence>
<name>A0ABQ5IS45_9ASTR</name>
<evidence type="ECO:0000313" key="2">
    <source>
        <dbReference type="EMBL" id="GJU02252.1"/>
    </source>
</evidence>
<reference evidence="2" key="1">
    <citation type="journal article" date="2022" name="Int. J. Mol. Sci.">
        <title>Draft Genome of Tanacetum Coccineum: Genomic Comparison of Closely Related Tanacetum-Family Plants.</title>
        <authorList>
            <person name="Yamashiro T."/>
            <person name="Shiraishi A."/>
            <person name="Nakayama K."/>
            <person name="Satake H."/>
        </authorList>
    </citation>
    <scope>NUCLEOTIDE SEQUENCE</scope>
</reference>
<evidence type="ECO:0000256" key="1">
    <source>
        <dbReference type="SAM" id="MobiDB-lite"/>
    </source>
</evidence>
<comment type="caution">
    <text evidence="2">The sequence shown here is derived from an EMBL/GenBank/DDBJ whole genome shotgun (WGS) entry which is preliminary data.</text>
</comment>
<keyword evidence="3" id="KW-1185">Reference proteome</keyword>
<dbReference type="EMBL" id="BQNB010021040">
    <property type="protein sequence ID" value="GJU02252.1"/>
    <property type="molecule type" value="Genomic_DNA"/>
</dbReference>